<keyword evidence="2" id="KW-1185">Reference proteome</keyword>
<sequence length="164" mass="18236">MQDMTVSLRGKTVNKTPRDQSLPCLYHSVLCNDIECCDTNTHQGLLSADERKAEQIRLPRIAEPDSFLSLPLLYGNVPVCGEVRQGLELLRIEGAQAVMLHNVDGHSSWSQGWALNTDSSPPEAFSSDLLTHSHSRTFSPGGRNPGRANHREAERREMTAYPLQ</sequence>
<gene>
    <name evidence="1" type="ORF">KUCAC02_026354</name>
</gene>
<accession>A0ACB9VWI4</accession>
<protein>
    <submittedName>
        <fullName evidence="1">Uncharacterized protein</fullName>
    </submittedName>
</protein>
<proteinExistence type="predicted"/>
<dbReference type="EMBL" id="CM043799">
    <property type="protein sequence ID" value="KAI4804738.1"/>
    <property type="molecule type" value="Genomic_DNA"/>
</dbReference>
<comment type="caution">
    <text evidence="1">The sequence shown here is derived from an EMBL/GenBank/DDBJ whole genome shotgun (WGS) entry which is preliminary data.</text>
</comment>
<evidence type="ECO:0000313" key="1">
    <source>
        <dbReference type="EMBL" id="KAI4804738.1"/>
    </source>
</evidence>
<reference evidence="1" key="1">
    <citation type="submission" date="2022-05" db="EMBL/GenBank/DDBJ databases">
        <title>Chromosome-level genome of Chaenocephalus aceratus.</title>
        <authorList>
            <person name="Park H."/>
        </authorList>
    </citation>
    <scope>NUCLEOTIDE SEQUENCE</scope>
    <source>
        <strain evidence="1">KU_202001</strain>
    </source>
</reference>
<feature type="non-terminal residue" evidence="1">
    <location>
        <position position="164"/>
    </location>
</feature>
<name>A0ACB9VWI4_CHAAC</name>
<evidence type="ECO:0000313" key="2">
    <source>
        <dbReference type="Proteomes" id="UP001057452"/>
    </source>
</evidence>
<organism evidence="1 2">
    <name type="scientific">Chaenocephalus aceratus</name>
    <name type="common">Blackfin icefish</name>
    <name type="synonym">Chaenichthys aceratus</name>
    <dbReference type="NCBI Taxonomy" id="36190"/>
    <lineage>
        <taxon>Eukaryota</taxon>
        <taxon>Metazoa</taxon>
        <taxon>Chordata</taxon>
        <taxon>Craniata</taxon>
        <taxon>Vertebrata</taxon>
        <taxon>Euteleostomi</taxon>
        <taxon>Actinopterygii</taxon>
        <taxon>Neopterygii</taxon>
        <taxon>Teleostei</taxon>
        <taxon>Neoteleostei</taxon>
        <taxon>Acanthomorphata</taxon>
        <taxon>Eupercaria</taxon>
        <taxon>Perciformes</taxon>
        <taxon>Notothenioidei</taxon>
        <taxon>Channichthyidae</taxon>
        <taxon>Chaenocephalus</taxon>
    </lineage>
</organism>
<dbReference type="Proteomes" id="UP001057452">
    <property type="component" value="Chromosome 15"/>
</dbReference>